<reference evidence="1 2" key="1">
    <citation type="submission" date="2019-10" db="EMBL/GenBank/DDBJ databases">
        <title>Taxonomy of Antarctic Massilia spp.: description of Massilia rubra sp. nov., Massilia aquatica sp. nov., Massilia mucilaginosa sp. nov., Massilia frigida sp. nov. isolated from streams, lakes and regoliths.</title>
        <authorList>
            <person name="Holochova P."/>
            <person name="Sedlacek I."/>
            <person name="Kralova S."/>
            <person name="Maslanova I."/>
            <person name="Busse H.-J."/>
            <person name="Stankova E."/>
            <person name="Vrbovska V."/>
            <person name="Kovarovic V."/>
            <person name="Bartak M."/>
            <person name="Svec P."/>
            <person name="Pantucek R."/>
        </authorList>
    </citation>
    <scope>NUCLEOTIDE SEQUENCE [LARGE SCALE GENOMIC DNA]</scope>
    <source>
        <strain evidence="1 2">CCM 8733</strain>
    </source>
</reference>
<evidence type="ECO:0000313" key="2">
    <source>
        <dbReference type="Proteomes" id="UP000609726"/>
    </source>
</evidence>
<gene>
    <name evidence="1" type="ORF">F2P45_25670</name>
</gene>
<accession>A0ABX0NZZ2</accession>
<comment type="caution">
    <text evidence="1">The sequence shown here is derived from an EMBL/GenBank/DDBJ whole genome shotgun (WGS) entry which is preliminary data.</text>
</comment>
<dbReference type="CDD" id="cd00657">
    <property type="entry name" value="Ferritin_like"/>
    <property type="match status" value="1"/>
</dbReference>
<dbReference type="InterPro" id="IPR012347">
    <property type="entry name" value="Ferritin-like"/>
</dbReference>
<dbReference type="Proteomes" id="UP000609726">
    <property type="component" value="Unassembled WGS sequence"/>
</dbReference>
<dbReference type="Gene3D" id="1.20.1260.10">
    <property type="match status" value="1"/>
</dbReference>
<keyword evidence="2" id="KW-1185">Reference proteome</keyword>
<protein>
    <submittedName>
        <fullName evidence="1">Ferritin Dps family protein</fullName>
    </submittedName>
</protein>
<proteinExistence type="predicted"/>
<name>A0ABX0NZZ2_9BURK</name>
<dbReference type="InterPro" id="IPR009078">
    <property type="entry name" value="Ferritin-like_SF"/>
</dbReference>
<dbReference type="SUPFAM" id="SSF47240">
    <property type="entry name" value="Ferritin-like"/>
    <property type="match status" value="1"/>
</dbReference>
<sequence>MGMNRTGIQMSPIDSKAMQELEPTVIADDGVGDMALAELRSDYIANADALGSVPLPGTLSGAVTVGMSLLKGDSPRILLDKLGERLAFERTGTRLYDALITKCEVMLEGDISMTIEDLDQIRADEARHFLMVADAIESLGGDPTSQTPSADLVGVESMGLVQVLNDPRTSIAQSLHAIVTAELSDKAGWETLVALADEHGLADMVERFTQALNEEREHLALTQTWYEEAIGLTYGDVELDDMASLSQPPPP</sequence>
<organism evidence="1 2">
    <name type="scientific">Massilia mucilaginosa</name>
    <dbReference type="NCBI Taxonomy" id="2609282"/>
    <lineage>
        <taxon>Bacteria</taxon>
        <taxon>Pseudomonadati</taxon>
        <taxon>Pseudomonadota</taxon>
        <taxon>Betaproteobacteria</taxon>
        <taxon>Burkholderiales</taxon>
        <taxon>Oxalobacteraceae</taxon>
        <taxon>Telluria group</taxon>
        <taxon>Massilia</taxon>
    </lineage>
</organism>
<evidence type="ECO:0000313" key="1">
    <source>
        <dbReference type="EMBL" id="NHZ92369.1"/>
    </source>
</evidence>
<dbReference type="EMBL" id="WHJH01000044">
    <property type="protein sequence ID" value="NHZ92369.1"/>
    <property type="molecule type" value="Genomic_DNA"/>
</dbReference>